<dbReference type="RefSeq" id="XP_055888530.1">
    <property type="nucleotide sequence ID" value="XM_056032555.1"/>
</dbReference>
<sequence length="560" mass="63057">MSSESKSDFVRSYKYQDYSGAVPTKAFFEKSASLGEYCEPVDSRRAKKIVEEGYNSDPDHRYAQPQDAVKKVKSQMPEELGTVYNLAKVPDDSEGTTPTKKPSPKPRSARNKYIGQGDTQPLRSDEDKTQPSHLENVMKKDNKVKLATSRDPLKRPGKKVVEIEYEVAKTISASPVDARQTKPPSDNHSSITSNSMKLQTSALSPVKSASSSASTQGTGKDFVYSVSKSFSPPVGAEATYEEPWDLKMKRLKQEQERGSKDPCKPTEKSPGIKRGESLFEDAIESFPQNVLENRPSYLRTVSQTSEIDVFHDALDTVQGQKFQKENETPASAKRLPNNTYEDAWDLKNSLLEQRIRQMQIQATAAYEEPWDANKQHQLLQAKLQEEEKKVDQERSPRHKSITDVCDSPLDGGNSESKTIIARGKYHSMDESKIKSKGRGCNVGQQINPLIPLANQNWYHGNISRDDAEKMLRVCKDGSYIVRVSSDRKSFSLSIKSPKQYIHVQIEQVVAEDGSICYILGKNSKTFHTIPEMIDYYTNHRVPLKGTEHITLLHPVECKWS</sequence>
<dbReference type="GeneID" id="106070523"/>
<feature type="region of interest" description="Disordered" evidence="3">
    <location>
        <begin position="49"/>
        <end position="157"/>
    </location>
</feature>
<dbReference type="Pfam" id="PF00017">
    <property type="entry name" value="SH2"/>
    <property type="match status" value="1"/>
</dbReference>
<dbReference type="PANTHER" id="PTHR15127:SF32">
    <property type="entry name" value="HEAVYWEIGHT, ISOFORM A"/>
    <property type="match status" value="1"/>
</dbReference>
<evidence type="ECO:0000313" key="8">
    <source>
        <dbReference type="RefSeq" id="XP_055888520.1"/>
    </source>
</evidence>
<evidence type="ECO:0000256" key="1">
    <source>
        <dbReference type="ARBA" id="ARBA00022999"/>
    </source>
</evidence>
<dbReference type="RefSeq" id="XP_055888520.1">
    <property type="nucleotide sequence ID" value="XM_056032545.1"/>
</dbReference>
<name>A0A9W3AN13_BIOGL</name>
<dbReference type="InterPro" id="IPR000980">
    <property type="entry name" value="SH2"/>
</dbReference>
<reference evidence="6 7" key="1">
    <citation type="submission" date="2025-04" db="UniProtKB">
        <authorList>
            <consortium name="RefSeq"/>
        </authorList>
    </citation>
    <scope>IDENTIFICATION</scope>
</reference>
<dbReference type="GO" id="GO:0001784">
    <property type="term" value="F:phosphotyrosine residue binding"/>
    <property type="evidence" value="ECO:0007669"/>
    <property type="project" value="TreeGrafter"/>
</dbReference>
<keyword evidence="1 2" id="KW-0727">SH2 domain</keyword>
<feature type="region of interest" description="Disordered" evidence="3">
    <location>
        <begin position="171"/>
        <end position="275"/>
    </location>
</feature>
<dbReference type="OMA" id="VECKWSS"/>
<feature type="domain" description="SH2" evidence="4">
    <location>
        <begin position="457"/>
        <end position="555"/>
    </location>
</feature>
<dbReference type="InterPro" id="IPR036860">
    <property type="entry name" value="SH2_dom_sf"/>
</dbReference>
<dbReference type="SMART" id="SM00252">
    <property type="entry name" value="SH2"/>
    <property type="match status" value="1"/>
</dbReference>
<dbReference type="RefSeq" id="XP_055888538.1">
    <property type="nucleotide sequence ID" value="XM_056032563.1"/>
</dbReference>
<feature type="compositionally biased region" description="Low complexity" evidence="3">
    <location>
        <begin position="201"/>
        <end position="214"/>
    </location>
</feature>
<proteinExistence type="predicted"/>
<feature type="compositionally biased region" description="Basic and acidic residues" evidence="3">
    <location>
        <begin position="123"/>
        <end position="144"/>
    </location>
</feature>
<dbReference type="Gene3D" id="3.30.505.10">
    <property type="entry name" value="SH2 domain"/>
    <property type="match status" value="1"/>
</dbReference>
<keyword evidence="5" id="KW-1185">Reference proteome</keyword>
<gene>
    <name evidence="6 7 8 9 10" type="primary">LOC106070523</name>
</gene>
<dbReference type="Proteomes" id="UP001165740">
    <property type="component" value="Chromosome 1"/>
</dbReference>
<evidence type="ECO:0000256" key="2">
    <source>
        <dbReference type="PROSITE-ProRule" id="PRU00191"/>
    </source>
</evidence>
<evidence type="ECO:0000313" key="9">
    <source>
        <dbReference type="RefSeq" id="XP_055888530.1"/>
    </source>
</evidence>
<dbReference type="PRINTS" id="PR00401">
    <property type="entry name" value="SH2DOMAIN"/>
</dbReference>
<feature type="compositionally biased region" description="Basic and acidic residues" evidence="3">
    <location>
        <begin position="49"/>
        <end position="62"/>
    </location>
</feature>
<evidence type="ECO:0000313" key="7">
    <source>
        <dbReference type="RefSeq" id="XP_055888509.1"/>
    </source>
</evidence>
<dbReference type="PANTHER" id="PTHR15127">
    <property type="entry name" value="HEAVYWEIGHT, ISOFORM A"/>
    <property type="match status" value="1"/>
</dbReference>
<dbReference type="AlphaFoldDB" id="A0A9W3AN13"/>
<feature type="region of interest" description="Disordered" evidence="3">
    <location>
        <begin position="390"/>
        <end position="415"/>
    </location>
</feature>
<dbReference type="RefSeq" id="XP_013085903.2">
    <property type="nucleotide sequence ID" value="XM_013230449.2"/>
</dbReference>
<dbReference type="RefSeq" id="XP_055888509.1">
    <property type="nucleotide sequence ID" value="XM_056032534.1"/>
</dbReference>
<dbReference type="PROSITE" id="PS50001">
    <property type="entry name" value="SH2"/>
    <property type="match status" value="1"/>
</dbReference>
<evidence type="ECO:0000256" key="3">
    <source>
        <dbReference type="SAM" id="MobiDB-lite"/>
    </source>
</evidence>
<accession>A0A9W3AN13</accession>
<dbReference type="SUPFAM" id="SSF55550">
    <property type="entry name" value="SH2 domain"/>
    <property type="match status" value="1"/>
</dbReference>
<feature type="compositionally biased region" description="Basic and acidic residues" evidence="3">
    <location>
        <begin position="244"/>
        <end position="267"/>
    </location>
</feature>
<dbReference type="InterPro" id="IPR051846">
    <property type="entry name" value="SH2_domain_adapters"/>
</dbReference>
<feature type="compositionally biased region" description="Polar residues" evidence="3">
    <location>
        <begin position="182"/>
        <end position="200"/>
    </location>
</feature>
<evidence type="ECO:0000313" key="10">
    <source>
        <dbReference type="RefSeq" id="XP_055888538.1"/>
    </source>
</evidence>
<evidence type="ECO:0000313" key="6">
    <source>
        <dbReference type="RefSeq" id="XP_013085903.2"/>
    </source>
</evidence>
<evidence type="ECO:0000259" key="4">
    <source>
        <dbReference type="PROSITE" id="PS50001"/>
    </source>
</evidence>
<protein>
    <submittedName>
        <fullName evidence="6 7">SH2 domain-containing adapter protein B-like</fullName>
    </submittedName>
</protein>
<organism evidence="5 7">
    <name type="scientific">Biomphalaria glabrata</name>
    <name type="common">Bloodfluke planorb</name>
    <name type="synonym">Freshwater snail</name>
    <dbReference type="NCBI Taxonomy" id="6526"/>
    <lineage>
        <taxon>Eukaryota</taxon>
        <taxon>Metazoa</taxon>
        <taxon>Spiralia</taxon>
        <taxon>Lophotrochozoa</taxon>
        <taxon>Mollusca</taxon>
        <taxon>Gastropoda</taxon>
        <taxon>Heterobranchia</taxon>
        <taxon>Euthyneura</taxon>
        <taxon>Panpulmonata</taxon>
        <taxon>Hygrophila</taxon>
        <taxon>Lymnaeoidea</taxon>
        <taxon>Planorbidae</taxon>
        <taxon>Biomphalaria</taxon>
    </lineage>
</organism>
<evidence type="ECO:0000313" key="5">
    <source>
        <dbReference type="Proteomes" id="UP001165740"/>
    </source>
</evidence>
<dbReference type="KEGG" id="bgt:106070523"/>
<dbReference type="OrthoDB" id="5914531at2759"/>